<feature type="active site" description="Proton donor" evidence="7">
    <location>
        <position position="215"/>
    </location>
</feature>
<dbReference type="PANTHER" id="PTHR10589">
    <property type="entry name" value="UBIQUITIN CARBOXYL-TERMINAL HYDROLASE"/>
    <property type="match status" value="1"/>
</dbReference>
<feature type="compositionally biased region" description="Low complexity" evidence="9">
    <location>
        <begin position="15"/>
        <end position="34"/>
    </location>
</feature>
<name>A0A167VGE8_9HYPO</name>
<evidence type="ECO:0000256" key="7">
    <source>
        <dbReference type="PROSITE-ProRule" id="PRU01393"/>
    </source>
</evidence>
<dbReference type="GO" id="GO:0006511">
    <property type="term" value="P:ubiquitin-dependent protein catabolic process"/>
    <property type="evidence" value="ECO:0007669"/>
    <property type="project" value="UniProtKB-UniRule"/>
</dbReference>
<dbReference type="EC" id="3.4.19.12" evidence="8"/>
<reference evidence="11 12" key="1">
    <citation type="journal article" date="2016" name="Genome Biol. Evol.">
        <title>Divergent and convergent evolution of fungal pathogenicity.</title>
        <authorList>
            <person name="Shang Y."/>
            <person name="Xiao G."/>
            <person name="Zheng P."/>
            <person name="Cen K."/>
            <person name="Zhan S."/>
            <person name="Wang C."/>
        </authorList>
    </citation>
    <scope>NUCLEOTIDE SEQUENCE [LARGE SCALE GENOMIC DNA]</scope>
    <source>
        <strain evidence="11 12">RCEF 264</strain>
    </source>
</reference>
<feature type="region of interest" description="Disordered" evidence="9">
    <location>
        <begin position="1"/>
        <end position="53"/>
    </location>
</feature>
<evidence type="ECO:0000313" key="12">
    <source>
        <dbReference type="Proteomes" id="UP000076874"/>
    </source>
</evidence>
<dbReference type="InterPro" id="IPR038765">
    <property type="entry name" value="Papain-like_cys_pep_sf"/>
</dbReference>
<evidence type="ECO:0000256" key="4">
    <source>
        <dbReference type="ARBA" id="ARBA00022786"/>
    </source>
</evidence>
<dbReference type="PANTHER" id="PTHR10589:SF17">
    <property type="entry name" value="UBIQUITIN CARBOXYL-TERMINAL HYDROLASE"/>
    <property type="match status" value="1"/>
</dbReference>
<dbReference type="STRING" id="1081102.A0A167VGE8"/>
<evidence type="ECO:0000256" key="9">
    <source>
        <dbReference type="SAM" id="MobiDB-lite"/>
    </source>
</evidence>
<evidence type="ECO:0000256" key="6">
    <source>
        <dbReference type="ARBA" id="ARBA00022807"/>
    </source>
</evidence>
<keyword evidence="6 7" id="KW-0788">Thiol protease</keyword>
<evidence type="ECO:0000256" key="1">
    <source>
        <dbReference type="ARBA" id="ARBA00000707"/>
    </source>
</evidence>
<keyword evidence="3 7" id="KW-0645">Protease</keyword>
<comment type="caution">
    <text evidence="11">The sequence shown here is derived from an EMBL/GenBank/DDBJ whole genome shotgun (WGS) entry which is preliminary data.</text>
</comment>
<evidence type="ECO:0000256" key="8">
    <source>
        <dbReference type="RuleBase" id="RU361215"/>
    </source>
</evidence>
<protein>
    <recommendedName>
        <fullName evidence="8">Ubiquitin carboxyl-terminal hydrolase</fullName>
        <ecNumber evidence="8">3.4.19.12</ecNumber>
    </recommendedName>
</protein>
<dbReference type="FunFam" id="3.40.532.10:FF:000008">
    <property type="entry name" value="Ubiquitin carboxyl-terminal hydrolase"/>
    <property type="match status" value="1"/>
</dbReference>
<feature type="domain" description="UCH catalytic" evidence="10">
    <location>
        <begin position="49"/>
        <end position="279"/>
    </location>
</feature>
<evidence type="ECO:0000256" key="3">
    <source>
        <dbReference type="ARBA" id="ARBA00022670"/>
    </source>
</evidence>
<dbReference type="EMBL" id="AZHD01000006">
    <property type="protein sequence ID" value="OAA62585.1"/>
    <property type="molecule type" value="Genomic_DNA"/>
</dbReference>
<dbReference type="CDD" id="cd09616">
    <property type="entry name" value="Peptidase_C12_UCH_L1_L3"/>
    <property type="match status" value="1"/>
</dbReference>
<evidence type="ECO:0000256" key="5">
    <source>
        <dbReference type="ARBA" id="ARBA00022801"/>
    </source>
</evidence>
<dbReference type="Proteomes" id="UP000076874">
    <property type="component" value="Unassembled WGS sequence"/>
</dbReference>
<dbReference type="Gene3D" id="3.40.532.10">
    <property type="entry name" value="Peptidase C12, ubiquitin carboxyl-terminal hydrolase"/>
    <property type="match status" value="1"/>
</dbReference>
<evidence type="ECO:0000259" key="10">
    <source>
        <dbReference type="PROSITE" id="PS52048"/>
    </source>
</evidence>
<keyword evidence="5 7" id="KW-0378">Hydrolase</keyword>
<dbReference type="Pfam" id="PF01088">
    <property type="entry name" value="Peptidase_C12"/>
    <property type="match status" value="1"/>
</dbReference>
<feature type="active site" description="Nucleophile" evidence="7">
    <location>
        <position position="141"/>
    </location>
</feature>
<dbReference type="AlphaFoldDB" id="A0A167VGE8"/>
<dbReference type="InterPro" id="IPR001578">
    <property type="entry name" value="Peptidase_C12_UCH"/>
</dbReference>
<dbReference type="SUPFAM" id="SSF54001">
    <property type="entry name" value="Cysteine proteinases"/>
    <property type="match status" value="1"/>
</dbReference>
<dbReference type="PROSITE" id="PS52048">
    <property type="entry name" value="UCH_DOMAIN"/>
    <property type="match status" value="1"/>
</dbReference>
<dbReference type="PRINTS" id="PR00707">
    <property type="entry name" value="UBCTHYDRLASE"/>
</dbReference>
<evidence type="ECO:0000256" key="2">
    <source>
        <dbReference type="ARBA" id="ARBA00009326"/>
    </source>
</evidence>
<keyword evidence="4 7" id="KW-0833">Ubl conjugation pathway</keyword>
<keyword evidence="12" id="KW-1185">Reference proteome</keyword>
<comment type="similarity">
    <text evidence="2 7 8">Belongs to the peptidase C12 family.</text>
</comment>
<gene>
    <name evidence="11" type="ORF">SPI_04125</name>
</gene>
<dbReference type="OrthoDB" id="427186at2759"/>
<feature type="site" description="Important for enzyme activity" evidence="7">
    <location>
        <position position="231"/>
    </location>
</feature>
<dbReference type="GO" id="GO:0016579">
    <property type="term" value="P:protein deubiquitination"/>
    <property type="evidence" value="ECO:0007669"/>
    <property type="project" value="TreeGrafter"/>
</dbReference>
<organism evidence="11 12">
    <name type="scientific">Niveomyces insectorum RCEF 264</name>
    <dbReference type="NCBI Taxonomy" id="1081102"/>
    <lineage>
        <taxon>Eukaryota</taxon>
        <taxon>Fungi</taxon>
        <taxon>Dikarya</taxon>
        <taxon>Ascomycota</taxon>
        <taxon>Pezizomycotina</taxon>
        <taxon>Sordariomycetes</taxon>
        <taxon>Hypocreomycetidae</taxon>
        <taxon>Hypocreales</taxon>
        <taxon>Cordycipitaceae</taxon>
        <taxon>Niveomyces</taxon>
    </lineage>
</organism>
<dbReference type="GO" id="GO:0005737">
    <property type="term" value="C:cytoplasm"/>
    <property type="evidence" value="ECO:0007669"/>
    <property type="project" value="TreeGrafter"/>
</dbReference>
<comment type="catalytic activity">
    <reaction evidence="1 7 8">
        <text>Thiol-dependent hydrolysis of ester, thioester, amide, peptide and isopeptide bonds formed by the C-terminal Gly of ubiquitin (a 76-residue protein attached to proteins as an intracellular targeting signal).</text>
        <dbReference type="EC" id="3.4.19.12"/>
    </reaction>
</comment>
<feature type="site" description="Transition state stabilizer" evidence="7">
    <location>
        <position position="135"/>
    </location>
</feature>
<dbReference type="GO" id="GO:0004843">
    <property type="term" value="F:cysteine-type deubiquitinase activity"/>
    <property type="evidence" value="ECO:0007669"/>
    <property type="project" value="UniProtKB-UniRule"/>
</dbReference>
<proteinExistence type="inferred from homology"/>
<evidence type="ECO:0000313" key="11">
    <source>
        <dbReference type="EMBL" id="OAA62585.1"/>
    </source>
</evidence>
<sequence>MSDQTTSAATGDGQPAAVAASTTTATTATAPGTDDQPDTAETDTAPTQSFVPLEANPPVMTKLLHTLGVAQALAVHDVFSLTEPELLAFVPRPAMALLLVFPVSAAYDAHRRAEDADRPVYAGQGSDEPVLWFRQTIRNACGLMGLLHAAANGPARAFVAEGSPLDTLLRKATPLNPTDRARLLTTDAALAQAHAAAAAGGDTSAPDARDEVDLHYVCFVKTDDGTLWELDGNRKGPIARGQLGPEDDVLSDKALGWGPLAFLARESADLRFSCVALAPSLD</sequence>
<accession>A0A167VGE8</accession>
<dbReference type="InterPro" id="IPR036959">
    <property type="entry name" value="Peptidase_C12_UCH_sf"/>
</dbReference>